<dbReference type="PANTHER" id="PTHR18896:SF76">
    <property type="entry name" value="PHOSPHOLIPASE"/>
    <property type="match status" value="1"/>
</dbReference>
<evidence type="ECO:0000256" key="2">
    <source>
        <dbReference type="ARBA" id="ARBA00012027"/>
    </source>
</evidence>
<gene>
    <name evidence="8" type="ORF">SMN809_LOCUS51177</name>
</gene>
<dbReference type="Gene3D" id="3.30.870.10">
    <property type="entry name" value="Endonuclease Chain A"/>
    <property type="match status" value="1"/>
</dbReference>
<proteinExistence type="predicted"/>
<dbReference type="SUPFAM" id="SSF56024">
    <property type="entry name" value="Phospholipase D/nuclease"/>
    <property type="match status" value="1"/>
</dbReference>
<dbReference type="GO" id="GO:0004630">
    <property type="term" value="F:phospholipase D activity"/>
    <property type="evidence" value="ECO:0007669"/>
    <property type="project" value="UniProtKB-EC"/>
</dbReference>
<keyword evidence="5" id="KW-0442">Lipid degradation</keyword>
<dbReference type="PANTHER" id="PTHR18896">
    <property type="entry name" value="PHOSPHOLIPASE D"/>
    <property type="match status" value="1"/>
</dbReference>
<dbReference type="InterPro" id="IPR001736">
    <property type="entry name" value="PLipase_D/transphosphatidylase"/>
</dbReference>
<evidence type="ECO:0000256" key="5">
    <source>
        <dbReference type="ARBA" id="ARBA00022963"/>
    </source>
</evidence>
<evidence type="ECO:0000256" key="6">
    <source>
        <dbReference type="ARBA" id="ARBA00023098"/>
    </source>
</evidence>
<dbReference type="GO" id="GO:0060627">
    <property type="term" value="P:regulation of vesicle-mediated transport"/>
    <property type="evidence" value="ECO:0007669"/>
    <property type="project" value="TreeGrafter"/>
</dbReference>
<reference evidence="8" key="1">
    <citation type="submission" date="2021-02" db="EMBL/GenBank/DDBJ databases">
        <authorList>
            <person name="Nowell W R."/>
        </authorList>
    </citation>
    <scope>NUCLEOTIDE SEQUENCE</scope>
</reference>
<keyword evidence="6" id="KW-0443">Lipid metabolism</keyword>
<evidence type="ECO:0000313" key="9">
    <source>
        <dbReference type="Proteomes" id="UP000676336"/>
    </source>
</evidence>
<dbReference type="EMBL" id="CAJOBI010170976">
    <property type="protein sequence ID" value="CAF4888940.1"/>
    <property type="molecule type" value="Genomic_DNA"/>
</dbReference>
<feature type="domain" description="PLD phosphodiesterase" evidence="7">
    <location>
        <begin position="14"/>
        <end position="40"/>
    </location>
</feature>
<evidence type="ECO:0000313" key="8">
    <source>
        <dbReference type="EMBL" id="CAF4888940.1"/>
    </source>
</evidence>
<dbReference type="AlphaFoldDB" id="A0A8S3CF26"/>
<protein>
    <recommendedName>
        <fullName evidence="2">phospholipase D</fullName>
        <ecNumber evidence="2">3.1.4.4</ecNumber>
    </recommendedName>
</protein>
<sequence>MRNWDILMGTLVTEIIYVHSKLMIVDDRMCICGSANINDR</sequence>
<keyword evidence="3" id="KW-0677">Repeat</keyword>
<evidence type="ECO:0000256" key="1">
    <source>
        <dbReference type="ARBA" id="ARBA00000798"/>
    </source>
</evidence>
<comment type="catalytic activity">
    <reaction evidence="1">
        <text>a 1,2-diacyl-sn-glycero-3-phosphocholine + H2O = a 1,2-diacyl-sn-glycero-3-phosphate + choline + H(+)</text>
        <dbReference type="Rhea" id="RHEA:14445"/>
        <dbReference type="ChEBI" id="CHEBI:15354"/>
        <dbReference type="ChEBI" id="CHEBI:15377"/>
        <dbReference type="ChEBI" id="CHEBI:15378"/>
        <dbReference type="ChEBI" id="CHEBI:57643"/>
        <dbReference type="ChEBI" id="CHEBI:58608"/>
        <dbReference type="EC" id="3.1.4.4"/>
    </reaction>
</comment>
<evidence type="ECO:0000256" key="4">
    <source>
        <dbReference type="ARBA" id="ARBA00022801"/>
    </source>
</evidence>
<dbReference type="GO" id="GO:0009395">
    <property type="term" value="P:phospholipid catabolic process"/>
    <property type="evidence" value="ECO:0007669"/>
    <property type="project" value="TreeGrafter"/>
</dbReference>
<accession>A0A8S3CF26</accession>
<evidence type="ECO:0000259" key="7">
    <source>
        <dbReference type="PROSITE" id="PS50035"/>
    </source>
</evidence>
<dbReference type="InterPro" id="IPR015679">
    <property type="entry name" value="PLipase_D_fam"/>
</dbReference>
<keyword evidence="4" id="KW-0378">Hydrolase</keyword>
<evidence type="ECO:0000256" key="3">
    <source>
        <dbReference type="ARBA" id="ARBA00022737"/>
    </source>
</evidence>
<feature type="non-terminal residue" evidence="8">
    <location>
        <position position="1"/>
    </location>
</feature>
<dbReference type="EC" id="3.1.4.4" evidence="2"/>
<comment type="caution">
    <text evidence="8">The sequence shown here is derived from an EMBL/GenBank/DDBJ whole genome shotgun (WGS) entry which is preliminary data.</text>
</comment>
<organism evidence="8 9">
    <name type="scientific">Rotaria magnacalcarata</name>
    <dbReference type="NCBI Taxonomy" id="392030"/>
    <lineage>
        <taxon>Eukaryota</taxon>
        <taxon>Metazoa</taxon>
        <taxon>Spiralia</taxon>
        <taxon>Gnathifera</taxon>
        <taxon>Rotifera</taxon>
        <taxon>Eurotatoria</taxon>
        <taxon>Bdelloidea</taxon>
        <taxon>Philodinida</taxon>
        <taxon>Philodinidae</taxon>
        <taxon>Rotaria</taxon>
    </lineage>
</organism>
<name>A0A8S3CF26_9BILA</name>
<dbReference type="PROSITE" id="PS50035">
    <property type="entry name" value="PLD"/>
    <property type="match status" value="1"/>
</dbReference>
<dbReference type="Proteomes" id="UP000676336">
    <property type="component" value="Unassembled WGS sequence"/>
</dbReference>
<dbReference type="Pfam" id="PF00614">
    <property type="entry name" value="PLDc"/>
    <property type="match status" value="1"/>
</dbReference>